<evidence type="ECO:0000256" key="3">
    <source>
        <dbReference type="ARBA" id="ARBA00012438"/>
    </source>
</evidence>
<evidence type="ECO:0000256" key="10">
    <source>
        <dbReference type="ARBA" id="ARBA00022840"/>
    </source>
</evidence>
<dbReference type="Gene3D" id="1.10.287.130">
    <property type="match status" value="1"/>
</dbReference>
<dbReference type="EMBL" id="AZHW01001240">
    <property type="protein sequence ID" value="ETW93423.1"/>
    <property type="molecule type" value="Genomic_DNA"/>
</dbReference>
<dbReference type="InterPro" id="IPR003660">
    <property type="entry name" value="HAMP_dom"/>
</dbReference>
<dbReference type="InterPro" id="IPR036890">
    <property type="entry name" value="HATPase_C_sf"/>
</dbReference>
<keyword evidence="8" id="KW-0547">Nucleotide-binding</keyword>
<keyword evidence="9" id="KW-0418">Kinase</keyword>
<evidence type="ECO:0000256" key="6">
    <source>
        <dbReference type="ARBA" id="ARBA00022679"/>
    </source>
</evidence>
<evidence type="ECO:0000259" key="17">
    <source>
        <dbReference type="PROSITE" id="PS50885"/>
    </source>
</evidence>
<dbReference type="GO" id="GO:0005886">
    <property type="term" value="C:plasma membrane"/>
    <property type="evidence" value="ECO:0007669"/>
    <property type="project" value="UniProtKB-SubCell"/>
</dbReference>
<evidence type="ECO:0000256" key="14">
    <source>
        <dbReference type="SAM" id="Coils"/>
    </source>
</evidence>
<dbReference type="Proteomes" id="UP000019141">
    <property type="component" value="Unassembled WGS sequence"/>
</dbReference>
<evidence type="ECO:0000313" key="19">
    <source>
        <dbReference type="Proteomes" id="UP000019141"/>
    </source>
</evidence>
<dbReference type="CDD" id="cd00082">
    <property type="entry name" value="HisKA"/>
    <property type="match status" value="1"/>
</dbReference>
<feature type="coiled-coil region" evidence="14">
    <location>
        <begin position="219"/>
        <end position="263"/>
    </location>
</feature>
<keyword evidence="11 15" id="KW-1133">Transmembrane helix</keyword>
<evidence type="ECO:0000313" key="18">
    <source>
        <dbReference type="EMBL" id="ETW93423.1"/>
    </source>
</evidence>
<dbReference type="PRINTS" id="PR00344">
    <property type="entry name" value="BCTRLSENSOR"/>
</dbReference>
<evidence type="ECO:0000256" key="12">
    <source>
        <dbReference type="ARBA" id="ARBA00023012"/>
    </source>
</evidence>
<evidence type="ECO:0000256" key="5">
    <source>
        <dbReference type="ARBA" id="ARBA00022553"/>
    </source>
</evidence>
<dbReference type="GO" id="GO:0000155">
    <property type="term" value="F:phosphorelay sensor kinase activity"/>
    <property type="evidence" value="ECO:0007669"/>
    <property type="project" value="InterPro"/>
</dbReference>
<dbReference type="HOGENOM" id="CLU_000445_89_29_7"/>
<dbReference type="InterPro" id="IPR004358">
    <property type="entry name" value="Sig_transdc_His_kin-like_C"/>
</dbReference>
<dbReference type="Gene3D" id="3.30.565.10">
    <property type="entry name" value="Histidine kinase-like ATPase, C-terminal domain"/>
    <property type="match status" value="1"/>
</dbReference>
<dbReference type="Pfam" id="PF17203">
    <property type="entry name" value="sCache_3_2"/>
    <property type="match status" value="1"/>
</dbReference>
<dbReference type="InterPro" id="IPR003661">
    <property type="entry name" value="HisK_dim/P_dom"/>
</dbReference>
<evidence type="ECO:0000256" key="13">
    <source>
        <dbReference type="ARBA" id="ARBA00023136"/>
    </source>
</evidence>
<dbReference type="AlphaFoldDB" id="W4L5Q9"/>
<comment type="catalytic activity">
    <reaction evidence="1">
        <text>ATP + protein L-histidine = ADP + protein N-phospho-L-histidine.</text>
        <dbReference type="EC" id="2.7.13.3"/>
    </reaction>
</comment>
<dbReference type="SUPFAM" id="SSF55874">
    <property type="entry name" value="ATPase domain of HSP90 chaperone/DNA topoisomerase II/histidine kinase"/>
    <property type="match status" value="1"/>
</dbReference>
<dbReference type="SMART" id="SM00388">
    <property type="entry name" value="HisKA"/>
    <property type="match status" value="1"/>
</dbReference>
<dbReference type="InterPro" id="IPR033463">
    <property type="entry name" value="sCache_3"/>
</dbReference>
<evidence type="ECO:0000256" key="8">
    <source>
        <dbReference type="ARBA" id="ARBA00022741"/>
    </source>
</evidence>
<accession>W4L5Q9</accession>
<evidence type="ECO:0000256" key="4">
    <source>
        <dbReference type="ARBA" id="ARBA00022475"/>
    </source>
</evidence>
<dbReference type="InterPro" id="IPR029151">
    <property type="entry name" value="Sensor-like_sf"/>
</dbReference>
<dbReference type="Pfam" id="PF02518">
    <property type="entry name" value="HATPase_c"/>
    <property type="match status" value="1"/>
</dbReference>
<evidence type="ECO:0000259" key="16">
    <source>
        <dbReference type="PROSITE" id="PS50109"/>
    </source>
</evidence>
<evidence type="ECO:0000256" key="2">
    <source>
        <dbReference type="ARBA" id="ARBA00004651"/>
    </source>
</evidence>
<dbReference type="PROSITE" id="PS50109">
    <property type="entry name" value="HIS_KIN"/>
    <property type="match status" value="1"/>
</dbReference>
<dbReference type="GO" id="GO:0005524">
    <property type="term" value="F:ATP binding"/>
    <property type="evidence" value="ECO:0007669"/>
    <property type="project" value="UniProtKB-KW"/>
</dbReference>
<dbReference type="Pfam" id="PF00672">
    <property type="entry name" value="HAMP"/>
    <property type="match status" value="1"/>
</dbReference>
<proteinExistence type="predicted"/>
<keyword evidence="4" id="KW-1003">Cell membrane</keyword>
<gene>
    <name evidence="18" type="ORF">ETSY1_39280</name>
</gene>
<feature type="transmembrane region" description="Helical" evidence="15">
    <location>
        <begin position="162"/>
        <end position="182"/>
    </location>
</feature>
<dbReference type="PANTHER" id="PTHR43065">
    <property type="entry name" value="SENSOR HISTIDINE KINASE"/>
    <property type="match status" value="1"/>
</dbReference>
<dbReference type="PROSITE" id="PS50885">
    <property type="entry name" value="HAMP"/>
    <property type="match status" value="1"/>
</dbReference>
<keyword evidence="14" id="KW-0175">Coiled coil</keyword>
<evidence type="ECO:0000256" key="9">
    <source>
        <dbReference type="ARBA" id="ARBA00022777"/>
    </source>
</evidence>
<comment type="caution">
    <text evidence="18">The sequence shown here is derived from an EMBL/GenBank/DDBJ whole genome shotgun (WGS) entry which is preliminary data.</text>
</comment>
<evidence type="ECO:0000256" key="7">
    <source>
        <dbReference type="ARBA" id="ARBA00022692"/>
    </source>
</evidence>
<sequence length="503" mass="55674">MIVQLAVMSMVTTTVVERRQRDTILSESLKRAVSIASSLAALSESYLVSYNFVKLEQTTEQIAAEEDVVYAIVHTHNGQVAACTGHQCVQGQMLDDPISQQSINTNQRIEQYIETEELFQGPGYDVAIPVFAQGGTRKWGTVRIGYSLKQAMSEIRKTRRNLIGLSLLALALGTLVAISLSLRISRPIQQLVTGVNEVTKGNYGHHIVVKSHDEVGYLAARFEDMREALRRHITSLAEEKERLEKANSMIIETQQQLVQSEKLAAMGKLSAKVAHEVNNPLAIIKTSLRIVAKKMPDTDPNKENLDIVEEEIGRIARIMKQLLDSARPTTATISTVQINEVIRKIMVLAEEELATHGVTCEMELGSDLPKLRLAVDQFKQVLLNLIKNAREAMPDGGTLRIATALKPPEGVSIWVIDTGEGIAEDHLQKLFDPFFSTKHNDEGMGLGLSVCQGIIKSFGGFIEVESELGRGTTFHIYLPEYPPSILGETQKIESSESDKEIYT</sequence>
<keyword evidence="19" id="KW-1185">Reference proteome</keyword>
<dbReference type="PANTHER" id="PTHR43065:SF46">
    <property type="entry name" value="C4-DICARBOXYLATE TRANSPORT SENSOR PROTEIN DCTB"/>
    <property type="match status" value="1"/>
</dbReference>
<dbReference type="InterPro" id="IPR005467">
    <property type="entry name" value="His_kinase_dom"/>
</dbReference>
<keyword evidence="5" id="KW-0597">Phosphoprotein</keyword>
<dbReference type="SUPFAM" id="SSF47384">
    <property type="entry name" value="Homodimeric domain of signal transducing histidine kinase"/>
    <property type="match status" value="1"/>
</dbReference>
<name>W4L5Q9_ENTF1</name>
<dbReference type="InterPro" id="IPR003594">
    <property type="entry name" value="HATPase_dom"/>
</dbReference>
<dbReference type="Gene3D" id="3.30.450.20">
    <property type="entry name" value="PAS domain"/>
    <property type="match status" value="1"/>
</dbReference>
<feature type="domain" description="Histidine kinase" evidence="16">
    <location>
        <begin position="272"/>
        <end position="482"/>
    </location>
</feature>
<feature type="domain" description="HAMP" evidence="17">
    <location>
        <begin position="182"/>
        <end position="234"/>
    </location>
</feature>
<keyword evidence="12" id="KW-0902">Two-component regulatory system</keyword>
<dbReference type="CDD" id="cd06225">
    <property type="entry name" value="HAMP"/>
    <property type="match status" value="1"/>
</dbReference>
<protein>
    <recommendedName>
        <fullName evidence="3">histidine kinase</fullName>
        <ecNumber evidence="3">2.7.13.3</ecNumber>
    </recommendedName>
</protein>
<keyword evidence="13 15" id="KW-0472">Membrane</keyword>
<keyword evidence="10" id="KW-0067">ATP-binding</keyword>
<dbReference type="SUPFAM" id="SSF103190">
    <property type="entry name" value="Sensory domain-like"/>
    <property type="match status" value="1"/>
</dbReference>
<dbReference type="Gene3D" id="6.10.340.10">
    <property type="match status" value="1"/>
</dbReference>
<keyword evidence="7 15" id="KW-0812">Transmembrane</keyword>
<evidence type="ECO:0000256" key="15">
    <source>
        <dbReference type="SAM" id="Phobius"/>
    </source>
</evidence>
<evidence type="ECO:0000256" key="1">
    <source>
        <dbReference type="ARBA" id="ARBA00000085"/>
    </source>
</evidence>
<dbReference type="InterPro" id="IPR036097">
    <property type="entry name" value="HisK_dim/P_sf"/>
</dbReference>
<dbReference type="SMART" id="SM00387">
    <property type="entry name" value="HATPase_c"/>
    <property type="match status" value="1"/>
</dbReference>
<evidence type="ECO:0000256" key="11">
    <source>
        <dbReference type="ARBA" id="ARBA00022989"/>
    </source>
</evidence>
<organism evidence="18 19">
    <name type="scientific">Entotheonella factor</name>
    <dbReference type="NCBI Taxonomy" id="1429438"/>
    <lineage>
        <taxon>Bacteria</taxon>
        <taxon>Pseudomonadati</taxon>
        <taxon>Nitrospinota/Tectimicrobiota group</taxon>
        <taxon>Candidatus Tectimicrobiota</taxon>
        <taxon>Candidatus Entotheonellia</taxon>
        <taxon>Candidatus Entotheonellales</taxon>
        <taxon>Candidatus Entotheonellaceae</taxon>
        <taxon>Candidatus Entotheonella</taxon>
    </lineage>
</organism>
<dbReference type="EC" id="2.7.13.3" evidence="3"/>
<dbReference type="SMART" id="SM00304">
    <property type="entry name" value="HAMP"/>
    <property type="match status" value="2"/>
</dbReference>
<dbReference type="SUPFAM" id="SSF158472">
    <property type="entry name" value="HAMP domain-like"/>
    <property type="match status" value="1"/>
</dbReference>
<keyword evidence="6" id="KW-0808">Transferase</keyword>
<dbReference type="Pfam" id="PF00512">
    <property type="entry name" value="HisKA"/>
    <property type="match status" value="1"/>
</dbReference>
<reference evidence="18 19" key="1">
    <citation type="journal article" date="2014" name="Nature">
        <title>An environmental bacterial taxon with a large and distinct metabolic repertoire.</title>
        <authorList>
            <person name="Wilson M.C."/>
            <person name="Mori T."/>
            <person name="Ruckert C."/>
            <person name="Uria A.R."/>
            <person name="Helf M.J."/>
            <person name="Takada K."/>
            <person name="Gernert C."/>
            <person name="Steffens U.A."/>
            <person name="Heycke N."/>
            <person name="Schmitt S."/>
            <person name="Rinke C."/>
            <person name="Helfrich E.J."/>
            <person name="Brachmann A.O."/>
            <person name="Gurgui C."/>
            <person name="Wakimoto T."/>
            <person name="Kracht M."/>
            <person name="Crusemann M."/>
            <person name="Hentschel U."/>
            <person name="Abe I."/>
            <person name="Matsunaga S."/>
            <person name="Kalinowski J."/>
            <person name="Takeyama H."/>
            <person name="Piel J."/>
        </authorList>
    </citation>
    <scope>NUCLEOTIDE SEQUENCE [LARGE SCALE GENOMIC DNA]</scope>
    <source>
        <strain evidence="19">TSY1</strain>
    </source>
</reference>
<comment type="subcellular location">
    <subcellularLocation>
        <location evidence="2">Cell membrane</location>
        <topology evidence="2">Multi-pass membrane protein</topology>
    </subcellularLocation>
</comment>